<dbReference type="EnsemblMetazoa" id="Aqu2.1.12410_001">
    <property type="protein sequence ID" value="Aqu2.1.12410_001"/>
    <property type="gene ID" value="Aqu2.1.12410"/>
</dbReference>
<accession>A0A1X7TCW3</accession>
<evidence type="ECO:0000313" key="1">
    <source>
        <dbReference type="EnsemblMetazoa" id="Aqu2.1.12410_001"/>
    </source>
</evidence>
<proteinExistence type="predicted"/>
<name>A0A1X7TCW3_AMPQE</name>
<dbReference type="InParanoid" id="A0A1X7TCW3"/>
<organism evidence="1">
    <name type="scientific">Amphimedon queenslandica</name>
    <name type="common">Sponge</name>
    <dbReference type="NCBI Taxonomy" id="400682"/>
    <lineage>
        <taxon>Eukaryota</taxon>
        <taxon>Metazoa</taxon>
        <taxon>Porifera</taxon>
        <taxon>Demospongiae</taxon>
        <taxon>Heteroscleromorpha</taxon>
        <taxon>Haplosclerida</taxon>
        <taxon>Niphatidae</taxon>
        <taxon>Amphimedon</taxon>
    </lineage>
</organism>
<sequence length="71" mass="7957">MLNETRAFPAVALHCELCSPLPPLTGQLSVICLRKLFKNFYTIIYYLSKGKFDPTALAEKVHCLRATLAKS</sequence>
<protein>
    <submittedName>
        <fullName evidence="1">Uncharacterized protein</fullName>
    </submittedName>
</protein>
<reference evidence="1" key="1">
    <citation type="submission" date="2017-05" db="UniProtKB">
        <authorList>
            <consortium name="EnsemblMetazoa"/>
        </authorList>
    </citation>
    <scope>IDENTIFICATION</scope>
</reference>
<dbReference type="AlphaFoldDB" id="A0A1X7TCW3"/>